<dbReference type="InterPro" id="IPR043964">
    <property type="entry name" value="P-loop_TraG"/>
</dbReference>
<dbReference type="InterPro" id="IPR004346">
    <property type="entry name" value="CagE_TrbE_VirB"/>
</dbReference>
<keyword evidence="2" id="KW-0547">Nucleotide-binding</keyword>
<dbReference type="EMBL" id="JACHHZ010000004">
    <property type="protein sequence ID" value="MBB6095013.1"/>
    <property type="molecule type" value="Genomic_DNA"/>
</dbReference>
<sequence>MAGLNRLAASRRELPAARQIPYTAHVSESLVQTQAGDYAQVFRLAGASFESADDEELNNWHERLNVTWRNIASPNVALWMHVLRRRGRSASGETTATGFAGTLARKYRERLAGETLMVNELYLSVVYRPVTGATTGAAAKLLSRTACGGENVGLADAIDACEKLGQTVAASLARYEPERLSVYNSNERCFSRLLEFFGVLVNGEWQAMPLPRAPLNEVLATTRPLFGSEVIEYRLPSETRLGAFLGIKEYPTPTSVGMCNALLSAPFEFVFTQSFSFLTKGTAQGLLQRQYNRMANAGDFAVSQAEELKEALDALTANEFVVGDHHFTLQVLTPVSAARSGADTSLLKRLNDDVALARAMLADCGMAIAREDLALEAAFWAQLPGCFNLRPRKAPISSRNFAAMTPFHNYPVGRATGNHWGDALALLVTSARSPYYFSLHASDPRDPEGGSRKDTGHTFVCGPTGSGKTVFIGFMISMLAGQGTTQVVFDKDQGLKILVCALGGVYFPLKPGEPTGFNPLQLDPTAANVEFLKAWLRMLARGSAPLTTREQADLDQALRGTLALERSARRLSRLIEFTDPTRADGIHARLARWCHSAGGEYAWVFDNSMDSVVPQLAGNTTIGFDVTHFLTHELIRGPLNRYLFHLVEQLLDGRRLVCWVDEFSNALADADFENFADNAPKTWRKLNGVLCAATQTARGVLESRIARTIVEQTATKVFFPNPDADTRDYIEGFGLTEREFKLLKEQLEPGSRMFLVKQGHYSIVCALDLKGFDGELAVISGRRSTVEQMHQIMQTVGTEPAQWLPVFLQRFERR</sequence>
<accession>A0A841HQI8</accession>
<evidence type="ECO:0000256" key="1">
    <source>
        <dbReference type="ARBA" id="ARBA00006512"/>
    </source>
</evidence>
<feature type="domain" description="TraG P-loop" evidence="7">
    <location>
        <begin position="458"/>
        <end position="527"/>
    </location>
</feature>
<keyword evidence="3" id="KW-0067">ATP-binding</keyword>
<evidence type="ECO:0000256" key="2">
    <source>
        <dbReference type="ARBA" id="ARBA00022741"/>
    </source>
</evidence>
<evidence type="ECO:0000256" key="4">
    <source>
        <dbReference type="ARBA" id="ARBA00023026"/>
    </source>
</evidence>
<dbReference type="AlphaFoldDB" id="A0A841HQI8"/>
<dbReference type="GO" id="GO:0005524">
    <property type="term" value="F:ATP binding"/>
    <property type="evidence" value="ECO:0007669"/>
    <property type="project" value="UniProtKB-KW"/>
</dbReference>
<evidence type="ECO:0000256" key="3">
    <source>
        <dbReference type="ARBA" id="ARBA00022840"/>
    </source>
</evidence>
<evidence type="ECO:0000259" key="7">
    <source>
        <dbReference type="Pfam" id="PF19044"/>
    </source>
</evidence>
<dbReference type="InterPro" id="IPR027417">
    <property type="entry name" value="P-loop_NTPase"/>
</dbReference>
<comment type="caution">
    <text evidence="8">The sequence shown here is derived from an EMBL/GenBank/DDBJ whole genome shotgun (WGS) entry which is preliminary data.</text>
</comment>
<dbReference type="SUPFAM" id="SSF52540">
    <property type="entry name" value="P-loop containing nucleoside triphosphate hydrolases"/>
    <property type="match status" value="1"/>
</dbReference>
<feature type="domain" description="CagE TrbE VirB component of type IV transporter system central" evidence="6">
    <location>
        <begin position="178"/>
        <end position="392"/>
    </location>
</feature>
<dbReference type="Proteomes" id="UP000588068">
    <property type="component" value="Unassembled WGS sequence"/>
</dbReference>
<dbReference type="RefSeq" id="WP_184334381.1">
    <property type="nucleotide sequence ID" value="NZ_JACHHZ010000004.1"/>
</dbReference>
<dbReference type="PANTHER" id="PTHR30121:SF12">
    <property type="entry name" value="TYPE IV SECRETION SYSTEM PROTEIN CAGE"/>
    <property type="match status" value="1"/>
</dbReference>
<dbReference type="Pfam" id="PF19044">
    <property type="entry name" value="P-loop_TraG"/>
    <property type="match status" value="1"/>
</dbReference>
<reference evidence="8 9" key="1">
    <citation type="submission" date="2020-08" db="EMBL/GenBank/DDBJ databases">
        <title>Genomic Encyclopedia of Type Strains, Phase IV (KMG-IV): sequencing the most valuable type-strain genomes for metagenomic binning, comparative biology and taxonomic classification.</title>
        <authorList>
            <person name="Goeker M."/>
        </authorList>
    </citation>
    <scope>NUCLEOTIDE SEQUENCE [LARGE SCALE GENOMIC DNA]</scope>
    <source>
        <strain evidence="8 9">DSM 26723</strain>
    </source>
</reference>
<keyword evidence="4" id="KW-0843">Virulence</keyword>
<gene>
    <name evidence="8" type="ORF">HNQ60_003900</name>
</gene>
<evidence type="ECO:0000313" key="9">
    <source>
        <dbReference type="Proteomes" id="UP000588068"/>
    </source>
</evidence>
<evidence type="ECO:0000256" key="5">
    <source>
        <dbReference type="ARBA" id="ARBA00023635"/>
    </source>
</evidence>
<evidence type="ECO:0000313" key="8">
    <source>
        <dbReference type="EMBL" id="MBB6095013.1"/>
    </source>
</evidence>
<comment type="similarity">
    <text evidence="1">Belongs to the TrbE/VirB4 family.</text>
</comment>
<dbReference type="Gene3D" id="3.40.50.300">
    <property type="entry name" value="P-loop containing nucleotide triphosphate hydrolases"/>
    <property type="match status" value="2"/>
</dbReference>
<name>A0A841HQI8_9GAMM</name>
<dbReference type="NCBIfam" id="TIGR00929">
    <property type="entry name" value="VirB4_CagE"/>
    <property type="match status" value="1"/>
</dbReference>
<proteinExistence type="inferred from homology"/>
<dbReference type="InterPro" id="IPR051162">
    <property type="entry name" value="T4SS_component"/>
</dbReference>
<evidence type="ECO:0000259" key="6">
    <source>
        <dbReference type="Pfam" id="PF03135"/>
    </source>
</evidence>
<dbReference type="PANTHER" id="PTHR30121">
    <property type="entry name" value="UNCHARACTERIZED PROTEIN YJGR-RELATED"/>
    <property type="match status" value="1"/>
</dbReference>
<dbReference type="Pfam" id="PF03135">
    <property type="entry name" value="CagE_TrbE_VirB"/>
    <property type="match status" value="1"/>
</dbReference>
<keyword evidence="9" id="KW-1185">Reference proteome</keyword>
<dbReference type="InterPro" id="IPR018145">
    <property type="entry name" value="CagE_TrbE_VirB_cntrl_dom"/>
</dbReference>
<organism evidence="8 9">
    <name type="scientific">Povalibacter uvarum</name>
    <dbReference type="NCBI Taxonomy" id="732238"/>
    <lineage>
        <taxon>Bacteria</taxon>
        <taxon>Pseudomonadati</taxon>
        <taxon>Pseudomonadota</taxon>
        <taxon>Gammaproteobacteria</taxon>
        <taxon>Steroidobacterales</taxon>
        <taxon>Steroidobacteraceae</taxon>
        <taxon>Povalibacter</taxon>
    </lineage>
</organism>
<protein>
    <recommendedName>
        <fullName evidence="5">Type IV secretion system protein virB4</fullName>
    </recommendedName>
</protein>